<keyword evidence="1" id="KW-0812">Transmembrane</keyword>
<dbReference type="AlphaFoldDB" id="A0A135IDB1"/>
<dbReference type="InterPro" id="IPR038770">
    <property type="entry name" value="Na+/solute_symporter_sf"/>
</dbReference>
<evidence type="ECO:0000256" key="1">
    <source>
        <dbReference type="SAM" id="Phobius"/>
    </source>
</evidence>
<feature type="transmembrane region" description="Helical" evidence="1">
    <location>
        <begin position="82"/>
        <end position="102"/>
    </location>
</feature>
<keyword evidence="3" id="KW-1185">Reference proteome</keyword>
<proteinExistence type="predicted"/>
<dbReference type="EMBL" id="LNTY01000006">
    <property type="protein sequence ID" value="KXF83453.1"/>
    <property type="molecule type" value="Genomic_DNA"/>
</dbReference>
<dbReference type="OrthoDB" id="6646831at2"/>
<keyword evidence="1" id="KW-0472">Membrane</keyword>
<dbReference type="Proteomes" id="UP000070529">
    <property type="component" value="Unassembled WGS sequence"/>
</dbReference>
<protein>
    <recommendedName>
        <fullName evidence="4">Na+-dependent transporter</fullName>
    </recommendedName>
</protein>
<name>A0A135IDB1_9GAMM</name>
<feature type="transmembrane region" description="Helical" evidence="1">
    <location>
        <begin position="144"/>
        <end position="165"/>
    </location>
</feature>
<feature type="transmembrane region" description="Helical" evidence="1">
    <location>
        <begin position="221"/>
        <end position="242"/>
    </location>
</feature>
<gene>
    <name evidence="2" type="ORF">ATN88_05690</name>
</gene>
<accession>A0A135IDB1</accession>
<evidence type="ECO:0000313" key="2">
    <source>
        <dbReference type="EMBL" id="KXF83453.1"/>
    </source>
</evidence>
<sequence>MLFTLIGIDQKALVKALAKSAPWRYALVHAGLTTVVASSIALSLDASADLLLAIVAVCATGSLFATPAIVRSVGFNPLSAMAYTIASTLMMPVILFINLSVFSGDDFSLDMKEYFIRLIVFIFGPMLLSYLIRKYAPQEGLARVHGKIAQFTIVLVFSFPFGLSGQYRWLWNDNPKFALVTLLIAVAICVSFFLIGLAVFWRKGKEAAFIAAITSGNRNVLLTYSVAGVFLGPLYLPLIGALQLPTYIQPFVVKYFVNRSKANISESAV</sequence>
<feature type="transmembrane region" description="Helical" evidence="1">
    <location>
        <begin position="177"/>
        <end position="201"/>
    </location>
</feature>
<keyword evidence="1" id="KW-1133">Transmembrane helix</keyword>
<evidence type="ECO:0008006" key="4">
    <source>
        <dbReference type="Google" id="ProtNLM"/>
    </source>
</evidence>
<feature type="transmembrane region" description="Helical" evidence="1">
    <location>
        <begin position="25"/>
        <end position="44"/>
    </location>
</feature>
<feature type="transmembrane region" description="Helical" evidence="1">
    <location>
        <begin position="50"/>
        <end position="70"/>
    </location>
</feature>
<evidence type="ECO:0000313" key="3">
    <source>
        <dbReference type="Proteomes" id="UP000070529"/>
    </source>
</evidence>
<feature type="transmembrane region" description="Helical" evidence="1">
    <location>
        <begin position="114"/>
        <end position="132"/>
    </location>
</feature>
<organism evidence="2 3">
    <name type="scientific">Enterovibrio coralii</name>
    <dbReference type="NCBI Taxonomy" id="294935"/>
    <lineage>
        <taxon>Bacteria</taxon>
        <taxon>Pseudomonadati</taxon>
        <taxon>Pseudomonadota</taxon>
        <taxon>Gammaproteobacteria</taxon>
        <taxon>Vibrionales</taxon>
        <taxon>Vibrionaceae</taxon>
        <taxon>Enterovibrio</taxon>
    </lineage>
</organism>
<reference evidence="2 3" key="1">
    <citation type="submission" date="2015-11" db="EMBL/GenBank/DDBJ databases">
        <title>Genomic Taxonomy of the Vibrionaceae.</title>
        <authorList>
            <person name="Gomez-Gil B."/>
            <person name="Enciso-Ibarra J."/>
        </authorList>
    </citation>
    <scope>NUCLEOTIDE SEQUENCE [LARGE SCALE GENOMIC DNA]</scope>
    <source>
        <strain evidence="2 3">CAIM 912</strain>
    </source>
</reference>
<dbReference type="Gene3D" id="1.20.1530.20">
    <property type="match status" value="1"/>
</dbReference>
<comment type="caution">
    <text evidence="2">The sequence shown here is derived from an EMBL/GenBank/DDBJ whole genome shotgun (WGS) entry which is preliminary data.</text>
</comment>